<accession>A0ABR1XV14</accession>
<evidence type="ECO:0000313" key="3">
    <source>
        <dbReference type="Proteomes" id="UP001456524"/>
    </source>
</evidence>
<feature type="compositionally biased region" description="Polar residues" evidence="1">
    <location>
        <begin position="92"/>
        <end position="103"/>
    </location>
</feature>
<gene>
    <name evidence="2" type="ORF">IWX90DRAFT_415329</name>
</gene>
<evidence type="ECO:0000256" key="1">
    <source>
        <dbReference type="SAM" id="MobiDB-lite"/>
    </source>
</evidence>
<feature type="region of interest" description="Disordered" evidence="1">
    <location>
        <begin position="59"/>
        <end position="103"/>
    </location>
</feature>
<comment type="caution">
    <text evidence="2">The sequence shown here is derived from an EMBL/GenBank/DDBJ whole genome shotgun (WGS) entry which is preliminary data.</text>
</comment>
<reference evidence="2 3" key="1">
    <citation type="journal article" date="2022" name="G3 (Bethesda)">
        <title>Enemy or ally: a genomic approach to elucidate the lifestyle of Phyllosticta citrichinaensis.</title>
        <authorList>
            <person name="Buijs V.A."/>
            <person name="Groenewald J.Z."/>
            <person name="Haridas S."/>
            <person name="LaButti K.M."/>
            <person name="Lipzen A."/>
            <person name="Martin F.M."/>
            <person name="Barry K."/>
            <person name="Grigoriev I.V."/>
            <person name="Crous P.W."/>
            <person name="Seidl M.F."/>
        </authorList>
    </citation>
    <scope>NUCLEOTIDE SEQUENCE [LARGE SCALE GENOMIC DNA]</scope>
    <source>
        <strain evidence="2 3">CBS 129764</strain>
    </source>
</reference>
<proteinExistence type="predicted"/>
<sequence>MGSTPKMDRLPPILREPLNKADQEQLKEMVVHMYNEHPETRSYVESWFVVDKSEVPKLHSKYLDSPWGSDAELSETDSSDSAPEKTIEAQEASANAASPGTPD</sequence>
<protein>
    <submittedName>
        <fullName evidence="2">Uncharacterized protein</fullName>
    </submittedName>
</protein>
<evidence type="ECO:0000313" key="2">
    <source>
        <dbReference type="EMBL" id="KAK8166991.1"/>
    </source>
</evidence>
<organism evidence="2 3">
    <name type="scientific">Phyllosticta citrichinensis</name>
    <dbReference type="NCBI Taxonomy" id="1130410"/>
    <lineage>
        <taxon>Eukaryota</taxon>
        <taxon>Fungi</taxon>
        <taxon>Dikarya</taxon>
        <taxon>Ascomycota</taxon>
        <taxon>Pezizomycotina</taxon>
        <taxon>Dothideomycetes</taxon>
        <taxon>Dothideomycetes incertae sedis</taxon>
        <taxon>Botryosphaeriales</taxon>
        <taxon>Phyllostictaceae</taxon>
        <taxon>Phyllosticta</taxon>
    </lineage>
</organism>
<name>A0ABR1XV14_9PEZI</name>
<dbReference type="EMBL" id="JBBWUH010000005">
    <property type="protein sequence ID" value="KAK8166991.1"/>
    <property type="molecule type" value="Genomic_DNA"/>
</dbReference>
<keyword evidence="3" id="KW-1185">Reference proteome</keyword>
<dbReference type="Proteomes" id="UP001456524">
    <property type="component" value="Unassembled WGS sequence"/>
</dbReference>